<dbReference type="AlphaFoldDB" id="A0A2T4CEJ0"/>
<reference evidence="1 2" key="1">
    <citation type="submission" date="2016-07" db="EMBL/GenBank/DDBJ databases">
        <title>Multiple horizontal gene transfer events from other fungi enriched the ability of initially mycotrophic Trichoderma (Ascomycota) to feed on dead plant biomass.</title>
        <authorList>
            <consortium name="DOE Joint Genome Institute"/>
            <person name="Aerts A."/>
            <person name="Atanasova L."/>
            <person name="Chenthamara K."/>
            <person name="Zhang J."/>
            <person name="Grujic M."/>
            <person name="Henrissat B."/>
            <person name="Kuo A."/>
            <person name="Salamov A."/>
            <person name="Lipzen A."/>
            <person name="Labutti K."/>
            <person name="Barry K."/>
            <person name="Miao Y."/>
            <person name="Rahimi M.J."/>
            <person name="Shen Q."/>
            <person name="Grigoriev I.V."/>
            <person name="Kubicek C.P."/>
            <person name="Druzhinina I.S."/>
        </authorList>
    </citation>
    <scope>NUCLEOTIDE SEQUENCE [LARGE SCALE GENOMIC DNA]</scope>
    <source>
        <strain evidence="1 2">ATCC 18648</strain>
    </source>
</reference>
<sequence length="144" mass="15783">MSPVDDCLQLDRVPLSMTTLFRVSRGIAVAAPSCRYNGRRFESVALRLYSLYGPDGLLPSPCTAFSRSAHLPRCLLFCCSMGCPQSHHIWHLVTHLLTSLFSVVIMGICGNEASPKPAKNTILYAKDLMAKTASLSWMLFGFAG</sequence>
<accession>A0A2T4CEJ0</accession>
<evidence type="ECO:0000313" key="2">
    <source>
        <dbReference type="Proteomes" id="UP000240760"/>
    </source>
</evidence>
<protein>
    <submittedName>
        <fullName evidence="1">Uncharacterized protein</fullName>
    </submittedName>
</protein>
<dbReference type="STRING" id="983965.A0A2T4CEJ0"/>
<evidence type="ECO:0000313" key="1">
    <source>
        <dbReference type="EMBL" id="PTB79964.1"/>
    </source>
</evidence>
<proteinExistence type="predicted"/>
<gene>
    <name evidence="1" type="ORF">M440DRAFT_1107312</name>
</gene>
<name>A0A2T4CEJ0_TRILO</name>
<dbReference type="EMBL" id="KZ679127">
    <property type="protein sequence ID" value="PTB79964.1"/>
    <property type="molecule type" value="Genomic_DNA"/>
</dbReference>
<keyword evidence="2" id="KW-1185">Reference proteome</keyword>
<dbReference type="Proteomes" id="UP000240760">
    <property type="component" value="Unassembled WGS sequence"/>
</dbReference>
<organism evidence="1 2">
    <name type="scientific">Trichoderma longibrachiatum ATCC 18648</name>
    <dbReference type="NCBI Taxonomy" id="983965"/>
    <lineage>
        <taxon>Eukaryota</taxon>
        <taxon>Fungi</taxon>
        <taxon>Dikarya</taxon>
        <taxon>Ascomycota</taxon>
        <taxon>Pezizomycotina</taxon>
        <taxon>Sordariomycetes</taxon>
        <taxon>Hypocreomycetidae</taxon>
        <taxon>Hypocreales</taxon>
        <taxon>Hypocreaceae</taxon>
        <taxon>Trichoderma</taxon>
    </lineage>
</organism>